<dbReference type="InParanoid" id="A0A482WT49"/>
<dbReference type="AlphaFoldDB" id="A0A482WT49"/>
<comment type="caution">
    <text evidence="1">The sequence shown here is derived from an EMBL/GenBank/DDBJ whole genome shotgun (WGS) entry which is preliminary data.</text>
</comment>
<reference evidence="1 2" key="1">
    <citation type="journal article" date="2017" name="Gigascience">
        <title>Genome sequence of the small brown planthopper, Laodelphax striatellus.</title>
        <authorList>
            <person name="Zhu J."/>
            <person name="Jiang F."/>
            <person name="Wang X."/>
            <person name="Yang P."/>
            <person name="Bao Y."/>
            <person name="Zhao W."/>
            <person name="Wang W."/>
            <person name="Lu H."/>
            <person name="Wang Q."/>
            <person name="Cui N."/>
            <person name="Li J."/>
            <person name="Chen X."/>
            <person name="Luo L."/>
            <person name="Yu J."/>
            <person name="Kang L."/>
            <person name="Cui F."/>
        </authorList>
    </citation>
    <scope>NUCLEOTIDE SEQUENCE [LARGE SCALE GENOMIC DNA]</scope>
    <source>
        <strain evidence="1">Lst14</strain>
    </source>
</reference>
<gene>
    <name evidence="1" type="ORF">LSTR_LSTR005092</name>
</gene>
<dbReference type="Proteomes" id="UP000291343">
    <property type="component" value="Unassembled WGS sequence"/>
</dbReference>
<accession>A0A482WT49</accession>
<feature type="non-terminal residue" evidence="1">
    <location>
        <position position="91"/>
    </location>
</feature>
<protein>
    <submittedName>
        <fullName evidence="1">Uncharacterized protein</fullName>
    </submittedName>
</protein>
<evidence type="ECO:0000313" key="1">
    <source>
        <dbReference type="EMBL" id="RZF36779.1"/>
    </source>
</evidence>
<sequence>MMVEDIAVRGLFLTTLVLVAYATPVYSEGLGNPALDPRWYWCKVHTHVPLTEPNSSNRQQAVRRFLGRIPGCVANACQAACVRAARHRNCG</sequence>
<keyword evidence="2" id="KW-1185">Reference proteome</keyword>
<name>A0A482WT49_LAOST</name>
<dbReference type="EMBL" id="QKKF02025899">
    <property type="protein sequence ID" value="RZF36779.1"/>
    <property type="molecule type" value="Genomic_DNA"/>
</dbReference>
<evidence type="ECO:0000313" key="2">
    <source>
        <dbReference type="Proteomes" id="UP000291343"/>
    </source>
</evidence>
<organism evidence="1 2">
    <name type="scientific">Laodelphax striatellus</name>
    <name type="common">Small brown planthopper</name>
    <name type="synonym">Delphax striatella</name>
    <dbReference type="NCBI Taxonomy" id="195883"/>
    <lineage>
        <taxon>Eukaryota</taxon>
        <taxon>Metazoa</taxon>
        <taxon>Ecdysozoa</taxon>
        <taxon>Arthropoda</taxon>
        <taxon>Hexapoda</taxon>
        <taxon>Insecta</taxon>
        <taxon>Pterygota</taxon>
        <taxon>Neoptera</taxon>
        <taxon>Paraneoptera</taxon>
        <taxon>Hemiptera</taxon>
        <taxon>Auchenorrhyncha</taxon>
        <taxon>Fulgoroidea</taxon>
        <taxon>Delphacidae</taxon>
        <taxon>Criomorphinae</taxon>
        <taxon>Laodelphax</taxon>
    </lineage>
</organism>
<proteinExistence type="predicted"/>